<dbReference type="Proteomes" id="UP001416393">
    <property type="component" value="Unassembled WGS sequence"/>
</dbReference>
<organism evidence="1 2">
    <name type="scientific">Mariniflexile soesokkakense</name>
    <dbReference type="NCBI Taxonomy" id="1343160"/>
    <lineage>
        <taxon>Bacteria</taxon>
        <taxon>Pseudomonadati</taxon>
        <taxon>Bacteroidota</taxon>
        <taxon>Flavobacteriia</taxon>
        <taxon>Flavobacteriales</taxon>
        <taxon>Flavobacteriaceae</taxon>
        <taxon>Mariniflexile</taxon>
    </lineage>
</organism>
<dbReference type="PROSITE" id="PS51257">
    <property type="entry name" value="PROKAR_LIPOPROTEIN"/>
    <property type="match status" value="1"/>
</dbReference>
<reference evidence="1 2" key="1">
    <citation type="submission" date="2024-01" db="EMBL/GenBank/DDBJ databases">
        <title>Mariniflexile litorale sp. nov., isolated from the shallow sediments of the Sea of Japan.</title>
        <authorList>
            <person name="Romanenko L."/>
            <person name="Bystritskaya E."/>
            <person name="Isaeva M."/>
        </authorList>
    </citation>
    <scope>NUCLEOTIDE SEQUENCE [LARGE SCALE GENOMIC DNA]</scope>
    <source>
        <strain evidence="1 2">KCTC 32427</strain>
    </source>
</reference>
<name>A0ABV0A629_9FLAO</name>
<protein>
    <recommendedName>
        <fullName evidence="3">DUF4825 domain-containing protein</fullName>
    </recommendedName>
</protein>
<gene>
    <name evidence="1" type="ORF">VP395_01435</name>
</gene>
<evidence type="ECO:0008006" key="3">
    <source>
        <dbReference type="Google" id="ProtNLM"/>
    </source>
</evidence>
<sequence>MKKTLAISLILVFGFYSCESDKKFSDFNEDDFYEVQGILDYVGQNNNPFDSRSIKNVSFTYFLDRSTHKKGSEKNLDLNEIEYILRPYDIQNGYPLIVLVHKDDENISFYGQVGILENLNENEKGFLTKHLRKEMDKLKKKIPEYIYSALIKDTIK</sequence>
<accession>A0ABV0A629</accession>
<comment type="caution">
    <text evidence="1">The sequence shown here is derived from an EMBL/GenBank/DDBJ whole genome shotgun (WGS) entry which is preliminary data.</text>
</comment>
<evidence type="ECO:0000313" key="2">
    <source>
        <dbReference type="Proteomes" id="UP001416393"/>
    </source>
</evidence>
<dbReference type="EMBL" id="JAZHYP010000001">
    <property type="protein sequence ID" value="MEN3322377.1"/>
    <property type="molecule type" value="Genomic_DNA"/>
</dbReference>
<keyword evidence="2" id="KW-1185">Reference proteome</keyword>
<proteinExistence type="predicted"/>
<dbReference type="RefSeq" id="WP_346239923.1">
    <property type="nucleotide sequence ID" value="NZ_JAZHYP010000001.1"/>
</dbReference>
<evidence type="ECO:0000313" key="1">
    <source>
        <dbReference type="EMBL" id="MEN3322377.1"/>
    </source>
</evidence>